<keyword evidence="1" id="KW-0812">Transmembrane</keyword>
<feature type="transmembrane region" description="Helical" evidence="1">
    <location>
        <begin position="45"/>
        <end position="63"/>
    </location>
</feature>
<feature type="signal peptide" evidence="2">
    <location>
        <begin position="1"/>
        <end position="21"/>
    </location>
</feature>
<evidence type="ECO:0000313" key="3">
    <source>
        <dbReference type="EMBL" id="KLI63781.1"/>
    </source>
</evidence>
<keyword evidence="1" id="KW-1133">Transmembrane helix</keyword>
<keyword evidence="2" id="KW-0732">Signal</keyword>
<protein>
    <recommendedName>
        <fullName evidence="5">Ferrochelatase</fullName>
    </recommendedName>
</protein>
<evidence type="ECO:0000256" key="1">
    <source>
        <dbReference type="SAM" id="Phobius"/>
    </source>
</evidence>
<dbReference type="RefSeq" id="WP_047093595.1">
    <property type="nucleotide sequence ID" value="NZ_LBHU01000002.1"/>
</dbReference>
<dbReference type="PATRIC" id="fig|874156.12.peg.1783"/>
<dbReference type="EMBL" id="LBHU01000002">
    <property type="protein sequence ID" value="KLI63781.1"/>
    <property type="molecule type" value="Genomic_DNA"/>
</dbReference>
<accession>A0A0H0XP23</accession>
<keyword evidence="1" id="KW-0472">Membrane</keyword>
<evidence type="ECO:0000256" key="2">
    <source>
        <dbReference type="SAM" id="SignalP"/>
    </source>
</evidence>
<keyword evidence="4" id="KW-1185">Reference proteome</keyword>
<comment type="caution">
    <text evidence="3">The sequence shown here is derived from an EMBL/GenBank/DDBJ whole genome shotgun (WGS) entry which is preliminary data.</text>
</comment>
<sequence>MKKIITSVMATGLLLGTTANAASAQTFDRDAAAVTEAEGVAESGSLLIVLLIAAAIAAGIVFLEDSEDADNLPTSP</sequence>
<proteinExistence type="predicted"/>
<evidence type="ECO:0008006" key="5">
    <source>
        <dbReference type="Google" id="ProtNLM"/>
    </source>
</evidence>
<dbReference type="Proteomes" id="UP000053455">
    <property type="component" value="Unassembled WGS sequence"/>
</dbReference>
<name>A0A0H0XP23_9SPHN</name>
<organism evidence="3 4">
    <name type="scientific">Aurantiacibacter marinus</name>
    <dbReference type="NCBI Taxonomy" id="874156"/>
    <lineage>
        <taxon>Bacteria</taxon>
        <taxon>Pseudomonadati</taxon>
        <taxon>Pseudomonadota</taxon>
        <taxon>Alphaproteobacteria</taxon>
        <taxon>Sphingomonadales</taxon>
        <taxon>Erythrobacteraceae</taxon>
        <taxon>Aurantiacibacter</taxon>
    </lineage>
</organism>
<gene>
    <name evidence="3" type="ORF">AAV99_08680</name>
</gene>
<reference evidence="3 4" key="1">
    <citation type="submission" date="2015-04" db="EMBL/GenBank/DDBJ databases">
        <title>The draft genome sequence of Erythrobacter marinus HWDM-33.</title>
        <authorList>
            <person name="Zhuang L."/>
            <person name="Liu Y."/>
            <person name="Shao Z."/>
        </authorList>
    </citation>
    <scope>NUCLEOTIDE SEQUENCE [LARGE SCALE GENOMIC DNA]</scope>
    <source>
        <strain evidence="3 4">HWDM-33</strain>
    </source>
</reference>
<dbReference type="AlphaFoldDB" id="A0A0H0XP23"/>
<evidence type="ECO:0000313" key="4">
    <source>
        <dbReference type="Proteomes" id="UP000053455"/>
    </source>
</evidence>
<feature type="chain" id="PRO_5002589908" description="Ferrochelatase" evidence="2">
    <location>
        <begin position="22"/>
        <end position="76"/>
    </location>
</feature>